<gene>
    <name evidence="2" type="ORF">SNAT2548_LOCUS17136</name>
</gene>
<accession>A0A812NW81</accession>
<protein>
    <submittedName>
        <fullName evidence="2">Uncharacterized protein</fullName>
    </submittedName>
</protein>
<reference evidence="2" key="1">
    <citation type="submission" date="2021-02" db="EMBL/GenBank/DDBJ databases">
        <authorList>
            <person name="Dougan E. K."/>
            <person name="Rhodes N."/>
            <person name="Thang M."/>
            <person name="Chan C."/>
        </authorList>
    </citation>
    <scope>NUCLEOTIDE SEQUENCE</scope>
</reference>
<feature type="region of interest" description="Disordered" evidence="1">
    <location>
        <begin position="26"/>
        <end position="46"/>
    </location>
</feature>
<proteinExistence type="predicted"/>
<keyword evidence="3" id="KW-1185">Reference proteome</keyword>
<feature type="compositionally biased region" description="Pro residues" evidence="1">
    <location>
        <begin position="26"/>
        <end position="35"/>
    </location>
</feature>
<organism evidence="2 3">
    <name type="scientific">Symbiodinium natans</name>
    <dbReference type="NCBI Taxonomy" id="878477"/>
    <lineage>
        <taxon>Eukaryota</taxon>
        <taxon>Sar</taxon>
        <taxon>Alveolata</taxon>
        <taxon>Dinophyceae</taxon>
        <taxon>Suessiales</taxon>
        <taxon>Symbiodiniaceae</taxon>
        <taxon>Symbiodinium</taxon>
    </lineage>
</organism>
<name>A0A812NW81_9DINO</name>
<sequence length="778" mass="84726">MAGVSVSGVVAFNDGAAYLRLVPTNPATPPSPTPPAAATVPWPTSTTRSDDAVYEAIKDGKVKVHTTRQPITKKVLQVTMNNIQRALSLTVGSGGGWSPEADSRLLRLLASSKKAYAKGNHMKAIQDAEDVPAIEDIDHNIPIDHNIQEGFDKCERISEHMNQMDVDHSIHKAASDDDGHISENMSQGSPASNEAMGVHDNSPSGSSSSSNLMDEGIAKVSDRNYQVRVLPEPNVFTCDSIDQVSVPDFLQGVCRPLDIKVVKSASVIFDVHLGIVECGSANVIGQHVAKGNLAELPPPLAFANIPPETSKVDIIIHNTGDGCMNVLKVIYLEKSLSSNAAISMCSGKPFVPVFRSGPHGVKKALQWVLARVSGHHVQWHALDNKSQGALQKSTSTTWSVENDDLADGIRFINTFAPECDALNEQTFWILTNIKPDSGTPVAGWPEVKVRAMCQNKSRGVSGAASHNEFPLNTSSLNSVLVETILPLVYPLLLSTAILMLGNPGVGKTPAIITMAMAIGRYHIRRLDLQGVKPGWRRAKSLDNFRQRSPQIQEGLFLDDPSARRLDIADLKAFVTTDEDGTVSGRYNDARLTRNQFRALASNDTGEEPVGVGAQDTTLDPNLFFNLITPLFDGAHKKELYGNYKRGVTMYGFNHASEVEREQAMIDARVEYMGNFASVKNYVDDSNDALQSWLRPVRVLPPSPDSPEQPQQPNDLHLSRHIGTGPRANRVDRGSFVMPEAKFRRIRGKSNLASSSSLAPPRPHEEDPDEEAARAMHEE</sequence>
<dbReference type="EMBL" id="CAJNDS010002102">
    <property type="protein sequence ID" value="CAE7327345.1"/>
    <property type="molecule type" value="Genomic_DNA"/>
</dbReference>
<comment type="caution">
    <text evidence="2">The sequence shown here is derived from an EMBL/GenBank/DDBJ whole genome shotgun (WGS) entry which is preliminary data.</text>
</comment>
<evidence type="ECO:0000313" key="2">
    <source>
        <dbReference type="EMBL" id="CAE7327345.1"/>
    </source>
</evidence>
<dbReference type="Proteomes" id="UP000604046">
    <property type="component" value="Unassembled WGS sequence"/>
</dbReference>
<dbReference type="AlphaFoldDB" id="A0A812NW81"/>
<feature type="compositionally biased region" description="Polar residues" evidence="1">
    <location>
        <begin position="183"/>
        <end position="192"/>
    </location>
</feature>
<evidence type="ECO:0000256" key="1">
    <source>
        <dbReference type="SAM" id="MobiDB-lite"/>
    </source>
</evidence>
<feature type="region of interest" description="Disordered" evidence="1">
    <location>
        <begin position="174"/>
        <end position="212"/>
    </location>
</feature>
<feature type="compositionally biased region" description="Low complexity" evidence="1">
    <location>
        <begin position="36"/>
        <end position="46"/>
    </location>
</feature>
<dbReference type="OrthoDB" id="419923at2759"/>
<feature type="region of interest" description="Disordered" evidence="1">
    <location>
        <begin position="697"/>
        <end position="778"/>
    </location>
</feature>
<evidence type="ECO:0000313" key="3">
    <source>
        <dbReference type="Proteomes" id="UP000604046"/>
    </source>
</evidence>